<keyword evidence="1" id="KW-0472">Membrane</keyword>
<dbReference type="InterPro" id="IPR045584">
    <property type="entry name" value="Pilin-like"/>
</dbReference>
<dbReference type="Proteomes" id="UP000435649">
    <property type="component" value="Unassembled WGS sequence"/>
</dbReference>
<feature type="transmembrane region" description="Helical" evidence="1">
    <location>
        <begin position="16"/>
        <end position="38"/>
    </location>
</feature>
<sequence length="231" mass="25882">MKFIVNQVKRVKKFTLIELLTVVASVTVLAGMLIPALFDARISARRLKCTGNLKSFTQAGVLYAGSFSDYWIPPANPAWYDRIEFRRLVGAPVRPKNGLENAESAFPPDLLCPASSAVRLNRPLACFSYGMTRDNLSRDGYRRYAFRLPRILKPSGSAAWFDTLGAYAQNNPDCFPESEEGNPNGRLVYRHRRMVNVGFFDGHVAPMSPAAVACLWGSREARFNRYFCGDD</sequence>
<evidence type="ECO:0000313" key="3">
    <source>
        <dbReference type="Proteomes" id="UP000435649"/>
    </source>
</evidence>
<organism evidence="2 3">
    <name type="scientific">Victivallis lenta</name>
    <dbReference type="NCBI Taxonomy" id="2606640"/>
    <lineage>
        <taxon>Bacteria</taxon>
        <taxon>Pseudomonadati</taxon>
        <taxon>Lentisphaerota</taxon>
        <taxon>Lentisphaeria</taxon>
        <taxon>Victivallales</taxon>
        <taxon>Victivallaceae</taxon>
        <taxon>Victivallis</taxon>
    </lineage>
</organism>
<evidence type="ECO:0008006" key="4">
    <source>
        <dbReference type="Google" id="ProtNLM"/>
    </source>
</evidence>
<name>A0A844G3A4_9BACT</name>
<reference evidence="2 3" key="1">
    <citation type="submission" date="2019-08" db="EMBL/GenBank/DDBJ databases">
        <title>In-depth cultivation of the pig gut microbiome towards novel bacterial diversity and tailored functional studies.</title>
        <authorList>
            <person name="Wylensek D."/>
            <person name="Hitch T.C.A."/>
            <person name="Clavel T."/>
        </authorList>
    </citation>
    <scope>NUCLEOTIDE SEQUENCE [LARGE SCALE GENOMIC DNA]</scope>
    <source>
        <strain evidence="2 3">BBE-744-WT-12</strain>
    </source>
</reference>
<evidence type="ECO:0000256" key="1">
    <source>
        <dbReference type="SAM" id="Phobius"/>
    </source>
</evidence>
<accession>A0A844G3A4</accession>
<protein>
    <recommendedName>
        <fullName evidence="4">Prepilin-type N-terminal cleavage/methylation domain-containing protein</fullName>
    </recommendedName>
</protein>
<keyword evidence="1" id="KW-0812">Transmembrane</keyword>
<dbReference type="Gene3D" id="3.30.700.10">
    <property type="entry name" value="Glycoprotein, Type 4 Pilin"/>
    <property type="match status" value="1"/>
</dbReference>
<dbReference type="SUPFAM" id="SSF54523">
    <property type="entry name" value="Pili subunits"/>
    <property type="match status" value="1"/>
</dbReference>
<dbReference type="EMBL" id="VUNS01000009">
    <property type="protein sequence ID" value="MST97375.1"/>
    <property type="molecule type" value="Genomic_DNA"/>
</dbReference>
<keyword evidence="3" id="KW-1185">Reference proteome</keyword>
<dbReference type="AlphaFoldDB" id="A0A844G3A4"/>
<evidence type="ECO:0000313" key="2">
    <source>
        <dbReference type="EMBL" id="MST97375.1"/>
    </source>
</evidence>
<proteinExistence type="predicted"/>
<gene>
    <name evidence="2" type="ORF">FYJ85_10005</name>
</gene>
<keyword evidence="1" id="KW-1133">Transmembrane helix</keyword>
<comment type="caution">
    <text evidence="2">The sequence shown here is derived from an EMBL/GenBank/DDBJ whole genome shotgun (WGS) entry which is preliminary data.</text>
</comment>